<sequence>MVSINSQDLRDIQVSRAGHGHVLRRQVALRPGQEGPCGGAQRGAARGREGGRPVPSVAAGPGHPHLRPHQDAGHGPAFS</sequence>
<evidence type="ECO:0000313" key="3">
    <source>
        <dbReference type="Proteomes" id="UP000008311"/>
    </source>
</evidence>
<proteinExistence type="predicted"/>
<feature type="region of interest" description="Disordered" evidence="1">
    <location>
        <begin position="26"/>
        <end position="79"/>
    </location>
</feature>
<organism evidence="2 3">
    <name type="scientific">Ricinus communis</name>
    <name type="common">Castor bean</name>
    <dbReference type="NCBI Taxonomy" id="3988"/>
    <lineage>
        <taxon>Eukaryota</taxon>
        <taxon>Viridiplantae</taxon>
        <taxon>Streptophyta</taxon>
        <taxon>Embryophyta</taxon>
        <taxon>Tracheophyta</taxon>
        <taxon>Spermatophyta</taxon>
        <taxon>Magnoliopsida</taxon>
        <taxon>eudicotyledons</taxon>
        <taxon>Gunneridae</taxon>
        <taxon>Pentapetalae</taxon>
        <taxon>rosids</taxon>
        <taxon>fabids</taxon>
        <taxon>Malpighiales</taxon>
        <taxon>Euphorbiaceae</taxon>
        <taxon>Acalyphoideae</taxon>
        <taxon>Acalypheae</taxon>
        <taxon>Ricinus</taxon>
    </lineage>
</organism>
<name>B9TQJ8_RICCO</name>
<feature type="region of interest" description="Disordered" evidence="1">
    <location>
        <begin position="1"/>
        <end position="20"/>
    </location>
</feature>
<gene>
    <name evidence="2" type="ORF">RCOM_2022880</name>
</gene>
<dbReference type="EMBL" id="EQ998923">
    <property type="protein sequence ID" value="EEF21867.1"/>
    <property type="molecule type" value="Genomic_DNA"/>
</dbReference>
<accession>B9TQJ8</accession>
<dbReference type="Proteomes" id="UP000008311">
    <property type="component" value="Unassembled WGS sequence"/>
</dbReference>
<dbReference type="InParanoid" id="B9TQJ8"/>
<evidence type="ECO:0000256" key="1">
    <source>
        <dbReference type="SAM" id="MobiDB-lite"/>
    </source>
</evidence>
<dbReference type="AlphaFoldDB" id="B9TQJ8"/>
<evidence type="ECO:0000313" key="2">
    <source>
        <dbReference type="EMBL" id="EEF21867.1"/>
    </source>
</evidence>
<reference evidence="3" key="1">
    <citation type="journal article" date="2010" name="Nat. Biotechnol.">
        <title>Draft genome sequence of the oilseed species Ricinus communis.</title>
        <authorList>
            <person name="Chan A.P."/>
            <person name="Crabtree J."/>
            <person name="Zhao Q."/>
            <person name="Lorenzi H."/>
            <person name="Orvis J."/>
            <person name="Puiu D."/>
            <person name="Melake-Berhan A."/>
            <person name="Jones K.M."/>
            <person name="Redman J."/>
            <person name="Chen G."/>
            <person name="Cahoon E.B."/>
            <person name="Gedil M."/>
            <person name="Stanke M."/>
            <person name="Haas B.J."/>
            <person name="Wortman J.R."/>
            <person name="Fraser-Liggett C.M."/>
            <person name="Ravel J."/>
            <person name="Rabinowicz P.D."/>
        </authorList>
    </citation>
    <scope>NUCLEOTIDE SEQUENCE [LARGE SCALE GENOMIC DNA]</scope>
    <source>
        <strain evidence="3">cv. Hale</strain>
    </source>
</reference>
<protein>
    <submittedName>
        <fullName evidence="2">Uncharacterized protein</fullName>
    </submittedName>
</protein>
<keyword evidence="3" id="KW-1185">Reference proteome</keyword>